<dbReference type="OrthoDB" id="10257263at2759"/>
<reference evidence="5" key="1">
    <citation type="submission" date="2018-05" db="EMBL/GenBank/DDBJ databases">
        <title>Draft genome of Mucuna pruriens seed.</title>
        <authorList>
            <person name="Nnadi N.E."/>
            <person name="Vos R."/>
            <person name="Hasami M.H."/>
            <person name="Devisetty U.K."/>
            <person name="Aguiy J.C."/>
        </authorList>
    </citation>
    <scope>NUCLEOTIDE SEQUENCE [LARGE SCALE GENOMIC DNA]</scope>
    <source>
        <strain evidence="5">JCA_2017</strain>
    </source>
</reference>
<keyword evidence="6" id="KW-1185">Reference proteome</keyword>
<comment type="caution">
    <text evidence="5">The sequence shown here is derived from an EMBL/GenBank/DDBJ whole genome shotgun (WGS) entry which is preliminary data.</text>
</comment>
<dbReference type="FunFam" id="1.50.10.10:FF:000035">
    <property type="entry name" value="LanC-like protein 2"/>
    <property type="match status" value="1"/>
</dbReference>
<dbReference type="EMBL" id="QJKJ01002224">
    <property type="protein sequence ID" value="RDY03714.1"/>
    <property type="molecule type" value="Genomic_DNA"/>
</dbReference>
<evidence type="ECO:0000256" key="3">
    <source>
        <dbReference type="ARBA" id="ARBA00022833"/>
    </source>
</evidence>
<dbReference type="InterPro" id="IPR007822">
    <property type="entry name" value="LANC-like"/>
</dbReference>
<dbReference type="Proteomes" id="UP000257109">
    <property type="component" value="Unassembled WGS sequence"/>
</dbReference>
<dbReference type="SUPFAM" id="SSF158745">
    <property type="entry name" value="LanC-like"/>
    <property type="match status" value="1"/>
</dbReference>
<dbReference type="Pfam" id="PF05147">
    <property type="entry name" value="LANC_like"/>
    <property type="match status" value="1"/>
</dbReference>
<gene>
    <name evidence="5" type="primary">GCL2</name>
    <name evidence="5" type="ORF">CR513_12663</name>
</gene>
<feature type="binding site" evidence="4">
    <location>
        <position position="351"/>
    </location>
    <ligand>
        <name>Zn(2+)</name>
        <dbReference type="ChEBI" id="CHEBI:29105"/>
    </ligand>
</feature>
<dbReference type="InterPro" id="IPR020464">
    <property type="entry name" value="LanC-like_prot_euk"/>
</dbReference>
<dbReference type="InterPro" id="IPR012341">
    <property type="entry name" value="6hp_glycosidase-like_sf"/>
</dbReference>
<dbReference type="SMART" id="SM01260">
    <property type="entry name" value="LANC_like"/>
    <property type="match status" value="1"/>
</dbReference>
<evidence type="ECO:0000256" key="1">
    <source>
        <dbReference type="ARBA" id="ARBA00007179"/>
    </source>
</evidence>
<name>A0A371HLW3_MUCPR</name>
<evidence type="ECO:0000256" key="4">
    <source>
        <dbReference type="PIRSR" id="PIRSR607822-1"/>
    </source>
</evidence>
<dbReference type="PANTHER" id="PTHR12736">
    <property type="entry name" value="LANC-LIKE PROTEIN"/>
    <property type="match status" value="1"/>
</dbReference>
<feature type="non-terminal residue" evidence="5">
    <location>
        <position position="1"/>
    </location>
</feature>
<sequence>MEPMIIQTFECHEATRCKKNSSTDQTDSEMRIGNPMTTETTSLLKQTWAPFFSTELSRIFSSETMADRFFPNPMPEFVPEATPSTPLEQEEALTVGDSIPKLLAMPHAPLSERLKRAALDLKETIVIETWGLSGQRVGDSTLYCGLLGTAFLLLKSYQVTGNGNDLSLCSQIVKACDAASANSRDVTFLCGRAGVCSLGAVAAKHAGDHNSLTYYLAQFQKIKLSKDLPNELLYGRVGFLWACLFLNKHLGQGTFPSNYTAMVVDEVIKNGRALGKKGKCPLMFEWYGEKYWGAAHGLAGIMHVLMDMELKQDELEDIRGTLKYMISNRFPSGNYPATEDDRKSDVLVHWCHGAPGMALTLVKAAKVFGDKEFLDAATEAGEVVWNRGLLKRVGICHGISGNAYVFLSLYQLTGNVKYLYRAKAFACFLLDRAHKLISQGEMHGGDRPYSLFEGQGGMAYLFLDMVDPSLSKFPAYEL</sequence>
<dbReference type="GO" id="GO:0031179">
    <property type="term" value="P:peptide modification"/>
    <property type="evidence" value="ECO:0007669"/>
    <property type="project" value="InterPro"/>
</dbReference>
<dbReference type="GO" id="GO:0005975">
    <property type="term" value="P:carbohydrate metabolic process"/>
    <property type="evidence" value="ECO:0007669"/>
    <property type="project" value="InterPro"/>
</dbReference>
<evidence type="ECO:0000313" key="6">
    <source>
        <dbReference type="Proteomes" id="UP000257109"/>
    </source>
</evidence>
<accession>A0A371HLW3</accession>
<dbReference type="PRINTS" id="PR01950">
    <property type="entry name" value="LANCSUPER"/>
</dbReference>
<comment type="similarity">
    <text evidence="1">Belongs to the LanC-like protein family.</text>
</comment>
<dbReference type="PANTHER" id="PTHR12736:SF22">
    <property type="entry name" value="LANC-LIKE PROTEIN GCL2"/>
    <property type="match status" value="1"/>
</dbReference>
<dbReference type="GO" id="GO:0046872">
    <property type="term" value="F:metal ion binding"/>
    <property type="evidence" value="ECO:0007669"/>
    <property type="project" value="UniProtKB-KW"/>
</dbReference>
<feature type="binding site" evidence="4">
    <location>
        <position position="397"/>
    </location>
    <ligand>
        <name>Zn(2+)</name>
        <dbReference type="ChEBI" id="CHEBI:29105"/>
    </ligand>
</feature>
<dbReference type="Gene3D" id="1.50.10.10">
    <property type="match status" value="1"/>
</dbReference>
<dbReference type="GO" id="GO:0005886">
    <property type="term" value="C:plasma membrane"/>
    <property type="evidence" value="ECO:0007669"/>
    <property type="project" value="TreeGrafter"/>
</dbReference>
<proteinExistence type="inferred from homology"/>
<evidence type="ECO:0000313" key="5">
    <source>
        <dbReference type="EMBL" id="RDY03714.1"/>
    </source>
</evidence>
<evidence type="ECO:0000256" key="2">
    <source>
        <dbReference type="ARBA" id="ARBA00022723"/>
    </source>
</evidence>
<dbReference type="PRINTS" id="PR01951">
    <property type="entry name" value="LANCEUKARYTE"/>
</dbReference>
<keyword evidence="3 4" id="KW-0862">Zinc</keyword>
<dbReference type="CDD" id="cd04794">
    <property type="entry name" value="euk_LANCL"/>
    <property type="match status" value="1"/>
</dbReference>
<dbReference type="AlphaFoldDB" id="A0A371HLW3"/>
<protein>
    <submittedName>
        <fullName evidence="5">LanC-like protein GCL2</fullName>
    </submittedName>
</protein>
<keyword evidence="2 4" id="KW-0479">Metal-binding</keyword>
<organism evidence="5 6">
    <name type="scientific">Mucuna pruriens</name>
    <name type="common">Velvet bean</name>
    <name type="synonym">Dolichos pruriens</name>
    <dbReference type="NCBI Taxonomy" id="157652"/>
    <lineage>
        <taxon>Eukaryota</taxon>
        <taxon>Viridiplantae</taxon>
        <taxon>Streptophyta</taxon>
        <taxon>Embryophyta</taxon>
        <taxon>Tracheophyta</taxon>
        <taxon>Spermatophyta</taxon>
        <taxon>Magnoliopsida</taxon>
        <taxon>eudicotyledons</taxon>
        <taxon>Gunneridae</taxon>
        <taxon>Pentapetalae</taxon>
        <taxon>rosids</taxon>
        <taxon>fabids</taxon>
        <taxon>Fabales</taxon>
        <taxon>Fabaceae</taxon>
        <taxon>Papilionoideae</taxon>
        <taxon>50 kb inversion clade</taxon>
        <taxon>NPAAA clade</taxon>
        <taxon>indigoferoid/millettioid clade</taxon>
        <taxon>Phaseoleae</taxon>
        <taxon>Mucuna</taxon>
    </lineage>
</organism>
<feature type="binding site" evidence="4">
    <location>
        <position position="396"/>
    </location>
    <ligand>
        <name>Zn(2+)</name>
        <dbReference type="ChEBI" id="CHEBI:29105"/>
    </ligand>
</feature>